<name>A0A1H4C3K8_9GAMM</name>
<organism evidence="1 2">
    <name type="scientific">Marinobacterium iners DSM 11526</name>
    <dbReference type="NCBI Taxonomy" id="1122198"/>
    <lineage>
        <taxon>Bacteria</taxon>
        <taxon>Pseudomonadati</taxon>
        <taxon>Pseudomonadota</taxon>
        <taxon>Gammaproteobacteria</taxon>
        <taxon>Oceanospirillales</taxon>
        <taxon>Oceanospirillaceae</taxon>
        <taxon>Marinobacterium</taxon>
    </lineage>
</organism>
<evidence type="ECO:0000313" key="1">
    <source>
        <dbReference type="EMBL" id="SEA54934.1"/>
    </source>
</evidence>
<accession>A0A1H4C3K8</accession>
<reference evidence="2" key="1">
    <citation type="submission" date="2016-10" db="EMBL/GenBank/DDBJ databases">
        <authorList>
            <person name="Varghese N."/>
            <person name="Submissions S."/>
        </authorList>
    </citation>
    <scope>NUCLEOTIDE SEQUENCE [LARGE SCALE GENOMIC DNA]</scope>
    <source>
        <strain evidence="2">DSM 11526</strain>
    </source>
</reference>
<dbReference type="EMBL" id="FNRJ01000004">
    <property type="protein sequence ID" value="SEA54934.1"/>
    <property type="molecule type" value="Genomic_DNA"/>
</dbReference>
<dbReference type="AlphaFoldDB" id="A0A1H4C3K8"/>
<gene>
    <name evidence="1" type="ORF">SAMN02745729_104169</name>
</gene>
<proteinExistence type="predicted"/>
<sequence>MTRLYRLDAGPHPPCLNDRSYRHRLNLYSALGTTVAHTLLLQPRCEWTTSF</sequence>
<dbReference type="STRING" id="1122198.SAMN02745729_104169"/>
<evidence type="ECO:0000313" key="2">
    <source>
        <dbReference type="Proteomes" id="UP000242469"/>
    </source>
</evidence>
<protein>
    <submittedName>
        <fullName evidence="1">Uncharacterized protein</fullName>
    </submittedName>
</protein>
<dbReference type="Proteomes" id="UP000242469">
    <property type="component" value="Unassembled WGS sequence"/>
</dbReference>
<keyword evidence="2" id="KW-1185">Reference proteome</keyword>